<dbReference type="Proteomes" id="UP000008068">
    <property type="component" value="Unassembled WGS sequence"/>
</dbReference>
<dbReference type="InterPro" id="IPR021942">
    <property type="entry name" value="DUF3557"/>
</dbReference>
<evidence type="ECO:0000313" key="1">
    <source>
        <dbReference type="EMBL" id="EGT49647.1"/>
    </source>
</evidence>
<organism evidence="2">
    <name type="scientific">Caenorhabditis brenneri</name>
    <name type="common">Nematode worm</name>
    <dbReference type="NCBI Taxonomy" id="135651"/>
    <lineage>
        <taxon>Eukaryota</taxon>
        <taxon>Metazoa</taxon>
        <taxon>Ecdysozoa</taxon>
        <taxon>Nematoda</taxon>
        <taxon>Chromadorea</taxon>
        <taxon>Rhabditida</taxon>
        <taxon>Rhabditina</taxon>
        <taxon>Rhabditomorpha</taxon>
        <taxon>Rhabditoidea</taxon>
        <taxon>Rhabditidae</taxon>
        <taxon>Peloderinae</taxon>
        <taxon>Caenorhabditis</taxon>
    </lineage>
</organism>
<accession>G0MDS9</accession>
<dbReference type="InParanoid" id="G0MDS9"/>
<proteinExistence type="predicted"/>
<dbReference type="HOGENOM" id="CLU_708283_0_0_1"/>
<evidence type="ECO:0000313" key="2">
    <source>
        <dbReference type="Proteomes" id="UP000008068"/>
    </source>
</evidence>
<dbReference type="PANTHER" id="PTHR31379">
    <property type="entry name" value="F-BOX C PROTEIN-RELATED-RELATED"/>
    <property type="match status" value="1"/>
</dbReference>
<protein>
    <submittedName>
        <fullName evidence="1">Uncharacterized protein</fullName>
    </submittedName>
</protein>
<gene>
    <name evidence="1" type="ORF">CAEBREN_22623</name>
</gene>
<dbReference type="EMBL" id="GL379790">
    <property type="protein sequence ID" value="EGT49647.1"/>
    <property type="molecule type" value="Genomic_DNA"/>
</dbReference>
<sequence>MTKPLTDLSAECAVLYLDPSLRLVMRQKCPGFDRLESKVIPMQIRHLKTSNEGITINGTTFKLGIAIIYKGAETPEYFLKKNSEGGAPWEIDSFGFKSGVPVPTPGSLSTLEETLKRLKENINFDQIRPVTDHDRASWKTHQQNMEMMERDILLLRLKGNNQEPMIERYIQLLVIDKNHQTLHVEHWEYNMTLSEARSRLIQKLFVGKKKIEIRHFEPHSAEVMELIMPAVDKPIESITLFYDRTLQEQEREWPRRRVYDNQMIENCKKLIVPWGRITVHTLCRRVHYEDWIGELLLFTDMCRADRYTTGYHFSIKIKKIKYVKKEMKRLRNSANGFETEIPETRGTKHPKCVTVVNGKKEINFYIESIPEQGTLHFHGRLCSVGYATRV</sequence>
<name>G0MDS9_CAEBE</name>
<dbReference type="PANTHER" id="PTHR31379:SF1">
    <property type="entry name" value="F-BOX C PROTEIN-RELATED"/>
    <property type="match status" value="1"/>
</dbReference>
<reference evidence="2" key="1">
    <citation type="submission" date="2011-07" db="EMBL/GenBank/DDBJ databases">
        <authorList>
            <consortium name="Caenorhabditis brenneri Sequencing and Analysis Consortium"/>
            <person name="Wilson R.K."/>
        </authorList>
    </citation>
    <scope>NUCLEOTIDE SEQUENCE [LARGE SCALE GENOMIC DNA]</scope>
    <source>
        <strain evidence="2">PB2801</strain>
    </source>
</reference>
<dbReference type="AlphaFoldDB" id="G0MDS9"/>
<keyword evidence="2" id="KW-1185">Reference proteome</keyword>